<dbReference type="InterPro" id="IPR036412">
    <property type="entry name" value="HAD-like_sf"/>
</dbReference>
<dbReference type="InterPro" id="IPR027417">
    <property type="entry name" value="P-loop_NTPase"/>
</dbReference>
<gene>
    <name evidence="3" type="ORF">C1H46_001270</name>
</gene>
<dbReference type="Gene3D" id="3.40.50.1000">
    <property type="entry name" value="HAD superfamily/HAD-like"/>
    <property type="match status" value="1"/>
</dbReference>
<dbReference type="Pfam" id="PF00225">
    <property type="entry name" value="Kinesin"/>
    <property type="match status" value="1"/>
</dbReference>
<dbReference type="AlphaFoldDB" id="A0A540NQ72"/>
<dbReference type="InterPro" id="IPR001752">
    <property type="entry name" value="Kinesin_motor_dom"/>
</dbReference>
<dbReference type="InterPro" id="IPR023214">
    <property type="entry name" value="HAD_sf"/>
</dbReference>
<accession>A0A540NQ72</accession>
<dbReference type="Gene3D" id="2.40.100.10">
    <property type="entry name" value="Cyclophilin-like"/>
    <property type="match status" value="1"/>
</dbReference>
<name>A0A540NQ72_MALBA</name>
<proteinExistence type="predicted"/>
<dbReference type="GO" id="GO:0007018">
    <property type="term" value="P:microtubule-based movement"/>
    <property type="evidence" value="ECO:0007669"/>
    <property type="project" value="InterPro"/>
</dbReference>
<dbReference type="GO" id="GO:0005524">
    <property type="term" value="F:ATP binding"/>
    <property type="evidence" value="ECO:0007669"/>
    <property type="project" value="InterPro"/>
</dbReference>
<dbReference type="SUPFAM" id="SSF52540">
    <property type="entry name" value="P-loop containing nucleoside triphosphate hydrolases"/>
    <property type="match status" value="1"/>
</dbReference>
<evidence type="ECO:0000313" key="4">
    <source>
        <dbReference type="Proteomes" id="UP000315295"/>
    </source>
</evidence>
<evidence type="ECO:0000259" key="2">
    <source>
        <dbReference type="Pfam" id="PF00225"/>
    </source>
</evidence>
<keyword evidence="1" id="KW-0505">Motor protein</keyword>
<protein>
    <recommendedName>
        <fullName evidence="2">Kinesin motor domain-containing protein</fullName>
    </recommendedName>
</protein>
<dbReference type="Proteomes" id="UP000315295">
    <property type="component" value="Unassembled WGS sequence"/>
</dbReference>
<evidence type="ECO:0000256" key="1">
    <source>
        <dbReference type="ARBA" id="ARBA00023175"/>
    </source>
</evidence>
<dbReference type="Gene3D" id="3.40.850.10">
    <property type="entry name" value="Kinesin motor domain"/>
    <property type="match status" value="1"/>
</dbReference>
<sequence>MVSAIPAMVTQSDELKLKFDEGSIMSKLWIVNVGGSESLAKTEVLGKSLKEAQNVNKSLSALHDIKLQGISTSIEDKSKKNNPLVFLDISIDRDPVEQLVIEFFVDVVHQTTGNFRALCTGDKGSTCHRAINGVENNIKCVVRIYPMLETTNIADVQDLSFIMEFENKSDMVLNILQPSHNVVRNDAMDQEGKGTNEVEPHDLRPIIFELPFLDPDEVNNGVLEVSELNVMAEKVIAVRNKQVAIDGEVVAMTVDRVNDTPTLKLADIGIAMDISGTEGECCCVQTSFHSFFFKP</sequence>
<organism evidence="3 4">
    <name type="scientific">Malus baccata</name>
    <name type="common">Siberian crab apple</name>
    <name type="synonym">Pyrus baccata</name>
    <dbReference type="NCBI Taxonomy" id="106549"/>
    <lineage>
        <taxon>Eukaryota</taxon>
        <taxon>Viridiplantae</taxon>
        <taxon>Streptophyta</taxon>
        <taxon>Embryophyta</taxon>
        <taxon>Tracheophyta</taxon>
        <taxon>Spermatophyta</taxon>
        <taxon>Magnoliopsida</taxon>
        <taxon>eudicotyledons</taxon>
        <taxon>Gunneridae</taxon>
        <taxon>Pentapetalae</taxon>
        <taxon>rosids</taxon>
        <taxon>fabids</taxon>
        <taxon>Rosales</taxon>
        <taxon>Rosaceae</taxon>
        <taxon>Amygdaloideae</taxon>
        <taxon>Maleae</taxon>
        <taxon>Malus</taxon>
    </lineage>
</organism>
<keyword evidence="4" id="KW-1185">Reference proteome</keyword>
<dbReference type="InterPro" id="IPR029000">
    <property type="entry name" value="Cyclophilin-like_dom_sf"/>
</dbReference>
<reference evidence="3 4" key="1">
    <citation type="journal article" date="2019" name="G3 (Bethesda)">
        <title>Sequencing of a Wild Apple (Malus baccata) Genome Unravels the Differences Between Cultivated and Wild Apple Species Regarding Disease Resistance and Cold Tolerance.</title>
        <authorList>
            <person name="Chen X."/>
        </authorList>
    </citation>
    <scope>NUCLEOTIDE SEQUENCE [LARGE SCALE GENOMIC DNA]</scope>
    <source>
        <strain evidence="4">cv. Shandingzi</strain>
        <tissue evidence="3">Leaves</tissue>
    </source>
</reference>
<dbReference type="GO" id="GO:0003777">
    <property type="term" value="F:microtubule motor activity"/>
    <property type="evidence" value="ECO:0007669"/>
    <property type="project" value="InterPro"/>
</dbReference>
<dbReference type="SUPFAM" id="SSF56784">
    <property type="entry name" value="HAD-like"/>
    <property type="match status" value="1"/>
</dbReference>
<dbReference type="GO" id="GO:0008017">
    <property type="term" value="F:microtubule binding"/>
    <property type="evidence" value="ECO:0007669"/>
    <property type="project" value="InterPro"/>
</dbReference>
<comment type="caution">
    <text evidence="3">The sequence shown here is derived from an EMBL/GenBank/DDBJ whole genome shotgun (WGS) entry which is preliminary data.</text>
</comment>
<dbReference type="STRING" id="106549.A0A540NQ72"/>
<feature type="domain" description="Kinesin motor" evidence="2">
    <location>
        <begin position="20"/>
        <end position="65"/>
    </location>
</feature>
<evidence type="ECO:0000313" key="3">
    <source>
        <dbReference type="EMBL" id="TQE13186.1"/>
    </source>
</evidence>
<dbReference type="InterPro" id="IPR036961">
    <property type="entry name" value="Kinesin_motor_dom_sf"/>
</dbReference>
<dbReference type="EMBL" id="VIEB01000013">
    <property type="protein sequence ID" value="TQE13186.1"/>
    <property type="molecule type" value="Genomic_DNA"/>
</dbReference>
<dbReference type="SUPFAM" id="SSF50891">
    <property type="entry name" value="Cyclophilin-like"/>
    <property type="match status" value="1"/>
</dbReference>